<evidence type="ECO:0000256" key="3">
    <source>
        <dbReference type="ARBA" id="ARBA00023163"/>
    </source>
</evidence>
<dbReference type="GO" id="GO:0045892">
    <property type="term" value="P:negative regulation of DNA-templated transcription"/>
    <property type="evidence" value="ECO:0007669"/>
    <property type="project" value="TreeGrafter"/>
</dbReference>
<organism evidence="7 8">
    <name type="scientific">Phenylobacterium hankyongense</name>
    <dbReference type="NCBI Taxonomy" id="1813876"/>
    <lineage>
        <taxon>Bacteria</taxon>
        <taxon>Pseudomonadati</taxon>
        <taxon>Pseudomonadota</taxon>
        <taxon>Alphaproteobacteria</taxon>
        <taxon>Caulobacterales</taxon>
        <taxon>Caulobacteraceae</taxon>
        <taxon>Phenylobacterium</taxon>
    </lineage>
</organism>
<dbReference type="Gene3D" id="1.10.10.10">
    <property type="entry name" value="Winged helix-like DNA-binding domain superfamily/Winged helix DNA-binding domain"/>
    <property type="match status" value="1"/>
</dbReference>
<dbReference type="GO" id="GO:0003677">
    <property type="term" value="F:DNA binding"/>
    <property type="evidence" value="ECO:0007669"/>
    <property type="project" value="UniProtKB-KW"/>
</dbReference>
<dbReference type="FunFam" id="1.10.10.10:FF:000056">
    <property type="entry name" value="IclR family transcriptional regulator"/>
    <property type="match status" value="1"/>
</dbReference>
<evidence type="ECO:0000256" key="1">
    <source>
        <dbReference type="ARBA" id="ARBA00023015"/>
    </source>
</evidence>
<dbReference type="Proteomes" id="UP000249842">
    <property type="component" value="Unassembled WGS sequence"/>
</dbReference>
<dbReference type="InterPro" id="IPR036390">
    <property type="entry name" value="WH_DNA-bd_sf"/>
</dbReference>
<dbReference type="InterPro" id="IPR036388">
    <property type="entry name" value="WH-like_DNA-bd_sf"/>
</dbReference>
<feature type="domain" description="HTH iclR-type" evidence="5">
    <location>
        <begin position="49"/>
        <end position="112"/>
    </location>
</feature>
<dbReference type="OrthoDB" id="9807558at2"/>
<keyword evidence="8" id="KW-1185">Reference proteome</keyword>
<dbReference type="SUPFAM" id="SSF55781">
    <property type="entry name" value="GAF domain-like"/>
    <property type="match status" value="1"/>
</dbReference>
<accession>A0A328B0R9</accession>
<evidence type="ECO:0000259" key="6">
    <source>
        <dbReference type="PROSITE" id="PS51078"/>
    </source>
</evidence>
<comment type="caution">
    <text evidence="7">The sequence shown here is derived from an EMBL/GenBank/DDBJ whole genome shotgun (WGS) entry which is preliminary data.</text>
</comment>
<dbReference type="SMART" id="SM00346">
    <property type="entry name" value="HTH_ICLR"/>
    <property type="match status" value="1"/>
</dbReference>
<dbReference type="Pfam" id="PF01614">
    <property type="entry name" value="IclR_C"/>
    <property type="match status" value="1"/>
</dbReference>
<dbReference type="InterPro" id="IPR005471">
    <property type="entry name" value="Tscrpt_reg_IclR_N"/>
</dbReference>
<protein>
    <submittedName>
        <fullName evidence="7">IclR family transcriptional regulator</fullName>
    </submittedName>
</protein>
<evidence type="ECO:0000256" key="4">
    <source>
        <dbReference type="SAM" id="MobiDB-lite"/>
    </source>
</evidence>
<dbReference type="InterPro" id="IPR014757">
    <property type="entry name" value="Tscrpt_reg_IclR_C"/>
</dbReference>
<sequence>MNTKITADAAKRGDELKARAVRALPNAAAADTSRSPRGRTESDPERSGGRSVARTCAILRLVGQGEDEGVSLLDVAAATELPKSSAHRYLQVLEAEGFVERDARSSRYRLGIGLMALQTGFVDRLIQRTRPFLAKVRDRYDETVNLGMLVGHQIVYLDILESARTMRLAARRGDTESIHATALGKAIAAHRSDQEVLALLRRGGMPRLTGRTITEPEEFLRELERVRASGYAVDDRENEPEGRCVAVFVPGLSTPTAISLSGVASRFPMEKAQEVADSLRVAAMEISGENIAPIKPLAPTEA</sequence>
<dbReference type="Pfam" id="PF09339">
    <property type="entry name" value="HTH_IclR"/>
    <property type="match status" value="1"/>
</dbReference>
<dbReference type="EMBL" id="QFYP01000001">
    <property type="protein sequence ID" value="RAK60763.1"/>
    <property type="molecule type" value="Genomic_DNA"/>
</dbReference>
<dbReference type="SUPFAM" id="SSF46785">
    <property type="entry name" value="Winged helix' DNA-binding domain"/>
    <property type="match status" value="1"/>
</dbReference>
<dbReference type="InterPro" id="IPR029016">
    <property type="entry name" value="GAF-like_dom_sf"/>
</dbReference>
<dbReference type="InterPro" id="IPR050707">
    <property type="entry name" value="HTH_MetabolicPath_Reg"/>
</dbReference>
<evidence type="ECO:0000313" key="7">
    <source>
        <dbReference type="EMBL" id="RAK60763.1"/>
    </source>
</evidence>
<reference evidence="8" key="1">
    <citation type="submission" date="2018-05" db="EMBL/GenBank/DDBJ databases">
        <authorList>
            <person name="Li X."/>
        </authorList>
    </citation>
    <scope>NUCLEOTIDE SEQUENCE [LARGE SCALE GENOMIC DNA]</scope>
    <source>
        <strain evidence="8">HKS-05</strain>
    </source>
</reference>
<dbReference type="PANTHER" id="PTHR30136">
    <property type="entry name" value="HELIX-TURN-HELIX TRANSCRIPTIONAL REGULATOR, ICLR FAMILY"/>
    <property type="match status" value="1"/>
</dbReference>
<evidence type="ECO:0000313" key="8">
    <source>
        <dbReference type="Proteomes" id="UP000249842"/>
    </source>
</evidence>
<dbReference type="PANTHER" id="PTHR30136:SF24">
    <property type="entry name" value="HTH-TYPE TRANSCRIPTIONAL REPRESSOR ALLR"/>
    <property type="match status" value="1"/>
</dbReference>
<dbReference type="PROSITE" id="PS51078">
    <property type="entry name" value="ICLR_ED"/>
    <property type="match status" value="1"/>
</dbReference>
<dbReference type="RefSeq" id="WP_111458055.1">
    <property type="nucleotide sequence ID" value="NZ_QFYP01000001.1"/>
</dbReference>
<keyword evidence="1" id="KW-0805">Transcription regulation</keyword>
<evidence type="ECO:0000256" key="2">
    <source>
        <dbReference type="ARBA" id="ARBA00023125"/>
    </source>
</evidence>
<evidence type="ECO:0000259" key="5">
    <source>
        <dbReference type="PROSITE" id="PS51077"/>
    </source>
</evidence>
<dbReference type="PROSITE" id="PS51077">
    <property type="entry name" value="HTH_ICLR"/>
    <property type="match status" value="1"/>
</dbReference>
<feature type="compositionally biased region" description="Basic and acidic residues" evidence="4">
    <location>
        <begin position="38"/>
        <end position="48"/>
    </location>
</feature>
<dbReference type="Gene3D" id="3.30.450.40">
    <property type="match status" value="1"/>
</dbReference>
<dbReference type="GO" id="GO:0003700">
    <property type="term" value="F:DNA-binding transcription factor activity"/>
    <property type="evidence" value="ECO:0007669"/>
    <property type="project" value="TreeGrafter"/>
</dbReference>
<proteinExistence type="predicted"/>
<name>A0A328B0R9_9CAUL</name>
<feature type="region of interest" description="Disordered" evidence="4">
    <location>
        <begin position="23"/>
        <end position="51"/>
    </location>
</feature>
<feature type="domain" description="IclR-ED" evidence="6">
    <location>
        <begin position="113"/>
        <end position="292"/>
    </location>
</feature>
<keyword evidence="3" id="KW-0804">Transcription</keyword>
<keyword evidence="2" id="KW-0238">DNA-binding</keyword>
<gene>
    <name evidence="7" type="ORF">DJ021_13575</name>
</gene>
<dbReference type="AlphaFoldDB" id="A0A328B0R9"/>